<name>A0A317CAT4_9GAMM</name>
<dbReference type="Proteomes" id="UP000245539">
    <property type="component" value="Unassembled WGS sequence"/>
</dbReference>
<dbReference type="CDD" id="cd03801">
    <property type="entry name" value="GT4_PimA-like"/>
    <property type="match status" value="1"/>
</dbReference>
<reference evidence="3 4" key="1">
    <citation type="submission" date="2018-05" db="EMBL/GenBank/DDBJ databases">
        <title>Leucothrix arctica sp. nov., isolated from Arctic seawater.</title>
        <authorList>
            <person name="Choi A."/>
            <person name="Baek K."/>
        </authorList>
    </citation>
    <scope>NUCLEOTIDE SEQUENCE [LARGE SCALE GENOMIC DNA]</scope>
    <source>
        <strain evidence="3 4">JCM 18388</strain>
    </source>
</reference>
<dbReference type="Gene3D" id="3.40.50.2000">
    <property type="entry name" value="Glycogen Phosphorylase B"/>
    <property type="match status" value="2"/>
</dbReference>
<evidence type="ECO:0008006" key="5">
    <source>
        <dbReference type="Google" id="ProtNLM"/>
    </source>
</evidence>
<evidence type="ECO:0000259" key="2">
    <source>
        <dbReference type="Pfam" id="PF13439"/>
    </source>
</evidence>
<feature type="domain" description="Glycosyltransferase subfamily 4-like N-terminal" evidence="2">
    <location>
        <begin position="26"/>
        <end position="204"/>
    </location>
</feature>
<gene>
    <name evidence="3" type="ORF">DKW60_13920</name>
</gene>
<sequence length="400" mass="44818">MNILLTHNFYGSSAPSGENQVFEIEKKLLKRNQHEVKEFTRHSDEIRQQGIAGIIKGAAATAWNPWMTKAITSTVSSFQPDIVHVHNTFPLISPSIFHAIGKKAARVLTLHNYRLFCPNAVPMRNGDVCTLCINQRSVIPALQHGCYRGSRLATLPLALSISLHRYLRTWVKHVDAFITLTEFQRELVIEAGLPSELVHVKPNFYPGSPIKTTWEKKENYVIFAGRLTSEKGIEALVKAWLVWGEVAPILKILGDGELKPRLEGLVSAARCKTIQFLGQLPPDEAECQIALAKLLILPSQCFEGFPMVIREAFAFGTPVAVSDIGPLPSIVKHGVQGVVFEAGNLSSLLNEVQTVWHDPEALKQMAHNSRNEYERHYNEAANYRRLIDIYKQAQLMSSRK</sequence>
<evidence type="ECO:0000313" key="3">
    <source>
        <dbReference type="EMBL" id="PWQ95795.1"/>
    </source>
</evidence>
<feature type="domain" description="Glycosyl transferase family 1" evidence="1">
    <location>
        <begin position="211"/>
        <end position="371"/>
    </location>
</feature>
<organism evidence="3 4">
    <name type="scientific">Leucothrix pacifica</name>
    <dbReference type="NCBI Taxonomy" id="1247513"/>
    <lineage>
        <taxon>Bacteria</taxon>
        <taxon>Pseudomonadati</taxon>
        <taxon>Pseudomonadota</taxon>
        <taxon>Gammaproteobacteria</taxon>
        <taxon>Thiotrichales</taxon>
        <taxon>Thiotrichaceae</taxon>
        <taxon>Leucothrix</taxon>
    </lineage>
</organism>
<proteinExistence type="predicted"/>
<keyword evidence="4" id="KW-1185">Reference proteome</keyword>
<dbReference type="EMBL" id="QGKM01000041">
    <property type="protein sequence ID" value="PWQ95795.1"/>
    <property type="molecule type" value="Genomic_DNA"/>
</dbReference>
<dbReference type="InterPro" id="IPR050194">
    <property type="entry name" value="Glycosyltransferase_grp1"/>
</dbReference>
<dbReference type="AlphaFoldDB" id="A0A317CAT4"/>
<dbReference type="Pfam" id="PF00534">
    <property type="entry name" value="Glycos_transf_1"/>
    <property type="match status" value="1"/>
</dbReference>
<accession>A0A317CAT4</accession>
<dbReference type="SUPFAM" id="SSF53756">
    <property type="entry name" value="UDP-Glycosyltransferase/glycogen phosphorylase"/>
    <property type="match status" value="1"/>
</dbReference>
<evidence type="ECO:0000313" key="4">
    <source>
        <dbReference type="Proteomes" id="UP000245539"/>
    </source>
</evidence>
<comment type="caution">
    <text evidence="3">The sequence shown here is derived from an EMBL/GenBank/DDBJ whole genome shotgun (WGS) entry which is preliminary data.</text>
</comment>
<protein>
    <recommendedName>
        <fullName evidence="5">Glycosyltransferase family 1 protein</fullName>
    </recommendedName>
</protein>
<dbReference type="GO" id="GO:0016757">
    <property type="term" value="F:glycosyltransferase activity"/>
    <property type="evidence" value="ECO:0007669"/>
    <property type="project" value="InterPro"/>
</dbReference>
<dbReference type="Pfam" id="PF13439">
    <property type="entry name" value="Glyco_transf_4"/>
    <property type="match status" value="1"/>
</dbReference>
<dbReference type="PANTHER" id="PTHR45947">
    <property type="entry name" value="SULFOQUINOVOSYL TRANSFERASE SQD2"/>
    <property type="match status" value="1"/>
</dbReference>
<dbReference type="OrthoDB" id="9777346at2"/>
<dbReference type="PANTHER" id="PTHR45947:SF13">
    <property type="entry name" value="TRANSFERASE"/>
    <property type="match status" value="1"/>
</dbReference>
<dbReference type="RefSeq" id="WP_109838267.1">
    <property type="nucleotide sequence ID" value="NZ_QGKM01000041.1"/>
</dbReference>
<evidence type="ECO:0000259" key="1">
    <source>
        <dbReference type="Pfam" id="PF00534"/>
    </source>
</evidence>
<dbReference type="InterPro" id="IPR001296">
    <property type="entry name" value="Glyco_trans_1"/>
</dbReference>
<dbReference type="InterPro" id="IPR028098">
    <property type="entry name" value="Glyco_trans_4-like_N"/>
</dbReference>